<evidence type="ECO:0000313" key="1">
    <source>
        <dbReference type="EMBL" id="CEG22983.1"/>
    </source>
</evidence>
<evidence type="ECO:0000313" key="2">
    <source>
        <dbReference type="Proteomes" id="UP000043699"/>
    </source>
</evidence>
<organism evidence="1 2">
    <name type="scientific">Planococcus massiliensis</name>
    <dbReference type="NCBI Taxonomy" id="1499687"/>
    <lineage>
        <taxon>Bacteria</taxon>
        <taxon>Bacillati</taxon>
        <taxon>Bacillota</taxon>
        <taxon>Bacilli</taxon>
        <taxon>Bacillales</taxon>
        <taxon>Caryophanaceae</taxon>
        <taxon>Planococcus</taxon>
    </lineage>
</organism>
<sequence length="176" mass="20539">MEKIAIIGSGGSGKSTFARKLGDKLQLPVYHLDAILWKPNWTAVSRSQQEAIQLQLVNKEEWIIDGNYNGTLDLRLEAADCIIFMDMPRNLCIYRILKRNFLYRNTQRPDMATGCQERFDLKFLKWVWNYSRDQRPRVLQKLQRLAIEKELVILASPKEAKDFLEQLKTENPVAVK</sequence>
<dbReference type="EMBL" id="CCXS01000001">
    <property type="protein sequence ID" value="CEG22983.1"/>
    <property type="molecule type" value="Genomic_DNA"/>
</dbReference>
<accession>A0A098EL08</accession>
<dbReference type="PANTHER" id="PTHR37816">
    <property type="entry name" value="YALI0E33011P"/>
    <property type="match status" value="1"/>
</dbReference>
<keyword evidence="2" id="KW-1185">Reference proteome</keyword>
<reference evidence="1 2" key="1">
    <citation type="submission" date="2014-09" db="EMBL/GenBank/DDBJ databases">
        <authorList>
            <person name="Urmite Genomes Urmite Genomes"/>
        </authorList>
    </citation>
    <scope>NUCLEOTIDE SEQUENCE [LARGE SCALE GENOMIC DNA]</scope>
    <source>
        <strain evidence="1 2">ES2</strain>
    </source>
</reference>
<dbReference type="InterPro" id="IPR027417">
    <property type="entry name" value="P-loop_NTPase"/>
</dbReference>
<proteinExistence type="predicted"/>
<dbReference type="AlphaFoldDB" id="A0A098EL08"/>
<dbReference type="Gene3D" id="3.40.50.300">
    <property type="entry name" value="P-loop containing nucleotide triphosphate hydrolases"/>
    <property type="match status" value="1"/>
</dbReference>
<dbReference type="OrthoDB" id="1201990at2"/>
<protein>
    <submittedName>
        <fullName evidence="1">Topology modulation protein</fullName>
    </submittedName>
</protein>
<dbReference type="SUPFAM" id="SSF52540">
    <property type="entry name" value="P-loop containing nucleoside triphosphate hydrolases"/>
    <property type="match status" value="1"/>
</dbReference>
<dbReference type="PANTHER" id="PTHR37816:SF3">
    <property type="entry name" value="MODULATES DNA TOPOLOGY"/>
    <property type="match status" value="1"/>
</dbReference>
<gene>
    <name evidence="1" type="ORF">BN1080_01921</name>
</gene>
<name>A0A098EL08_9BACL</name>
<dbReference type="NCBIfam" id="NF005994">
    <property type="entry name" value="PRK08118.1"/>
    <property type="match status" value="1"/>
</dbReference>
<dbReference type="CDD" id="cd02019">
    <property type="entry name" value="NK"/>
    <property type="match status" value="1"/>
</dbReference>
<dbReference type="STRING" id="1499687.BN1080_01921"/>
<dbReference type="InterPro" id="IPR052922">
    <property type="entry name" value="Cytidylate_Kinase-2"/>
</dbReference>
<dbReference type="Proteomes" id="UP000043699">
    <property type="component" value="Unassembled WGS sequence"/>
</dbReference>
<dbReference type="RefSeq" id="WP_052651781.1">
    <property type="nucleotide sequence ID" value="NZ_CCXS01000001.1"/>
</dbReference>